<gene>
    <name evidence="1" type="ORF">SDRG_10376</name>
</gene>
<protein>
    <recommendedName>
        <fullName evidence="3">BZIP domain-containing protein</fullName>
    </recommendedName>
</protein>
<accession>T0RIK3</accession>
<proteinExistence type="predicted"/>
<dbReference type="Proteomes" id="UP000030762">
    <property type="component" value="Unassembled WGS sequence"/>
</dbReference>
<dbReference type="OMA" id="WEQWHIS"/>
<name>T0RIK3_SAPDV</name>
<sequence length="229" mass="26164">MDSTRDNNPAKVLRRRPQVRINQQRYRLKQQDANAARVREVLELNRDVARCQGRIQALERSLLRMHEPEVHVVLEYCRLFHTGYAPHLPLLHKQQRAFVSAVAMPNMLFQGEKRVEKLWEQWHISHALFSTFELEPPAIDSISLDATTVLRVSTTLHLGLTWQSITALFPHALDQPNLAERLVGHLDTMAATPVAMADLLGSLDDAVTALLDSRLLENAELDVRLDDFK</sequence>
<keyword evidence="2" id="KW-1185">Reference proteome</keyword>
<evidence type="ECO:0008006" key="3">
    <source>
        <dbReference type="Google" id="ProtNLM"/>
    </source>
</evidence>
<dbReference type="InParanoid" id="T0RIK3"/>
<reference evidence="1 2" key="1">
    <citation type="submission" date="2012-04" db="EMBL/GenBank/DDBJ databases">
        <title>The Genome Sequence of Saprolegnia declina VS20.</title>
        <authorList>
            <consortium name="The Broad Institute Genome Sequencing Platform"/>
            <person name="Russ C."/>
            <person name="Nusbaum C."/>
            <person name="Tyler B."/>
            <person name="van West P."/>
            <person name="Dieguez-Uribeondo J."/>
            <person name="de Bruijn I."/>
            <person name="Tripathy S."/>
            <person name="Jiang R."/>
            <person name="Young S.K."/>
            <person name="Zeng Q."/>
            <person name="Gargeya S."/>
            <person name="Fitzgerald M."/>
            <person name="Haas B."/>
            <person name="Abouelleil A."/>
            <person name="Alvarado L."/>
            <person name="Arachchi H.M."/>
            <person name="Berlin A."/>
            <person name="Chapman S.B."/>
            <person name="Goldberg J."/>
            <person name="Griggs A."/>
            <person name="Gujja S."/>
            <person name="Hansen M."/>
            <person name="Howarth C."/>
            <person name="Imamovic A."/>
            <person name="Larimer J."/>
            <person name="McCowen C."/>
            <person name="Montmayeur A."/>
            <person name="Murphy C."/>
            <person name="Neiman D."/>
            <person name="Pearson M."/>
            <person name="Priest M."/>
            <person name="Roberts A."/>
            <person name="Saif S."/>
            <person name="Shea T."/>
            <person name="Sisk P."/>
            <person name="Sykes S."/>
            <person name="Wortman J."/>
            <person name="Nusbaum C."/>
            <person name="Birren B."/>
        </authorList>
    </citation>
    <scope>NUCLEOTIDE SEQUENCE [LARGE SCALE GENOMIC DNA]</scope>
    <source>
        <strain evidence="1 2">VS20</strain>
    </source>
</reference>
<dbReference type="EMBL" id="JH767165">
    <property type="protein sequence ID" value="EQC32183.1"/>
    <property type="molecule type" value="Genomic_DNA"/>
</dbReference>
<dbReference type="AlphaFoldDB" id="T0RIK3"/>
<dbReference type="GeneID" id="19951103"/>
<evidence type="ECO:0000313" key="2">
    <source>
        <dbReference type="Proteomes" id="UP000030762"/>
    </source>
</evidence>
<dbReference type="RefSeq" id="XP_008614585.1">
    <property type="nucleotide sequence ID" value="XM_008616363.1"/>
</dbReference>
<organism evidence="1 2">
    <name type="scientific">Saprolegnia diclina (strain VS20)</name>
    <dbReference type="NCBI Taxonomy" id="1156394"/>
    <lineage>
        <taxon>Eukaryota</taxon>
        <taxon>Sar</taxon>
        <taxon>Stramenopiles</taxon>
        <taxon>Oomycota</taxon>
        <taxon>Saprolegniomycetes</taxon>
        <taxon>Saprolegniales</taxon>
        <taxon>Saprolegniaceae</taxon>
        <taxon>Saprolegnia</taxon>
    </lineage>
</organism>
<dbReference type="VEuPathDB" id="FungiDB:SDRG_10376"/>
<dbReference type="OrthoDB" id="119895at2759"/>
<evidence type="ECO:0000313" key="1">
    <source>
        <dbReference type="EMBL" id="EQC32183.1"/>
    </source>
</evidence>